<keyword evidence="7" id="KW-1185">Reference proteome</keyword>
<proteinExistence type="predicted"/>
<dbReference type="RefSeq" id="WP_261694189.1">
    <property type="nucleotide sequence ID" value="NZ_CP104694.1"/>
</dbReference>
<evidence type="ECO:0000259" key="5">
    <source>
        <dbReference type="PROSITE" id="PS51841"/>
    </source>
</evidence>
<dbReference type="Gene3D" id="2.60.40.2030">
    <property type="match status" value="4"/>
</dbReference>
<sequence>MLRKHRALVAGIVLLGAATSAESAVVISQVYGGGGGTSATYKNDFVELFNAGSTSVNLAGLTVQYASATGTGNFAVAATPTATLAPGKYFLIQLASSGTPGLDLPTPDATGTTNMSASGGKVVLVNGTSALACNGGNNVCSAAQLAQIVDLVGFGGANFFEGTGAAPAPSNILSDQRKGAGCTETNNNANDFLAATPSPRNSAASANSCGVTLSIADATVAEGNSGTTALSFTVSLSGAAPAGGVSFVATTGGGTATAGADYSALSSAPFSITEGTTSTTVTVNVDGDTLFELDENLTVTLSSVVGATALDTQATGQITNDDSAPAISIGDATVTEGNAGQAIATFTVSLSAASGLATTFTAVTADDTALASELDYANTTAGGEIPAGSTSTTVEVLVNGDTTVEPTETFFVNLTNLANATAGDAQGLGTITNDDESVVPVLSINNTSVIEGNSGTADATFTVTSSMAAPAGGIQVTATTSDGTATTADNDYAARSATVTILEGQTSATFAVSVNGDTKIESGETFTVELSNPSGSATISGGQGTATITNDDVAPNLSIDDASVTEGHSGQAQLVFPITLSGPAPQGGVGFTVTTTDGTATTADGDYAAQSGVAGTIAEGQNSGQVIVAVNGDARFEPNETFTVTLAAATNATLADATATGTISNDDYLEIHDIQGDNAATPFNNQVVATSGNIVTGIGPAGFTMQAPDARADSNINTSEAIYVYTVTTPAVAIGDRVDVSATATEFNGLTELTFATVTVTGNAQPLPTPVDFDASRPSSNPALPSCPTSGSNFECFEFMRVRVADGLVSTGNQRFANPPTETFAEVFITANGRRGVRDPGLLFPLLTTAGNTLAGEWDGNPELFELDADYFGAVPNGTPIYGGTRFNAVGVLGYDFGDYELWATEFNVTAASTIPRPVRDSAGAAELRIGAFNMLRYCDTTNSAGSGSDPCVSPTPTQAVFDAKVARLSRYVADVLKLPDVLGVEEVENLAVLQALATRLTTDTGVPYTARLEEGNDVGGIDVGFLVRTDRVTINTVTQVGKTTTWNDPTGSATALLNDRPLLLLEASFTGNGGMPFAVMVVHPKARSCTDQTGGASCQQGDVDRNRLKRFTQAQYAAQQIQQFQTAHPNVPFAVVGDFNAYQFTDGWADVVGLMAGTYDDAANLLDLGANIVMPSLYNAVNSLPANEQYSFLFTENFGQFQGFNTRDVPTLQVLDIALLNSAAKAMFTGFEFGRANQDAPNEIERQCGLVPTPAPPACPHPAIGVSDHDGFVFTLATDRIFRNGFEASP</sequence>
<keyword evidence="2" id="KW-0677">Repeat</keyword>
<dbReference type="InterPro" id="IPR038081">
    <property type="entry name" value="CalX-like_sf"/>
</dbReference>
<dbReference type="PROSITE" id="PS51841">
    <property type="entry name" value="LTD"/>
    <property type="match status" value="1"/>
</dbReference>
<organism evidence="6 7">
    <name type="scientific">Tahibacter amnicola</name>
    <dbReference type="NCBI Taxonomy" id="2976241"/>
    <lineage>
        <taxon>Bacteria</taxon>
        <taxon>Pseudomonadati</taxon>
        <taxon>Pseudomonadota</taxon>
        <taxon>Gammaproteobacteria</taxon>
        <taxon>Lysobacterales</taxon>
        <taxon>Rhodanobacteraceae</taxon>
        <taxon>Tahibacter</taxon>
    </lineage>
</organism>
<keyword evidence="3" id="KW-0106">Calcium</keyword>
<dbReference type="InterPro" id="IPR003644">
    <property type="entry name" value="Calx_beta"/>
</dbReference>
<accession>A0ABY6BDB1</accession>
<dbReference type="SUPFAM" id="SSF141072">
    <property type="entry name" value="CalX-like"/>
    <property type="match status" value="4"/>
</dbReference>
<evidence type="ECO:0000256" key="4">
    <source>
        <dbReference type="SAM" id="SignalP"/>
    </source>
</evidence>
<dbReference type="PANTHER" id="PTHR42834">
    <property type="entry name" value="ENDONUCLEASE/EXONUCLEASE/PHOSPHATASE FAMILY PROTEIN (AFU_ORTHOLOGUE AFUA_3G09210)"/>
    <property type="match status" value="1"/>
</dbReference>
<dbReference type="EMBL" id="CP104694">
    <property type="protein sequence ID" value="UXI67213.1"/>
    <property type="molecule type" value="Genomic_DNA"/>
</dbReference>
<dbReference type="PANTHER" id="PTHR42834:SF1">
    <property type="entry name" value="ENDONUCLEASE_EXONUCLEASE_PHOSPHATASE FAMILY PROTEIN (AFU_ORTHOLOGUE AFUA_3G09210)"/>
    <property type="match status" value="1"/>
</dbReference>
<evidence type="ECO:0000313" key="6">
    <source>
        <dbReference type="EMBL" id="UXI67213.1"/>
    </source>
</evidence>
<evidence type="ECO:0000256" key="3">
    <source>
        <dbReference type="ARBA" id="ARBA00022837"/>
    </source>
</evidence>
<keyword evidence="1 4" id="KW-0732">Signal</keyword>
<dbReference type="Proteomes" id="UP001064632">
    <property type="component" value="Chromosome"/>
</dbReference>
<dbReference type="SMART" id="SM00237">
    <property type="entry name" value="Calx_beta"/>
    <property type="match status" value="2"/>
</dbReference>
<feature type="domain" description="LTD" evidence="5">
    <location>
        <begin position="16"/>
        <end position="156"/>
    </location>
</feature>
<dbReference type="InterPro" id="IPR036415">
    <property type="entry name" value="Lamin_tail_dom_sf"/>
</dbReference>
<dbReference type="Gene3D" id="3.60.10.10">
    <property type="entry name" value="Endonuclease/exonuclease/phosphatase"/>
    <property type="match status" value="1"/>
</dbReference>
<dbReference type="Pfam" id="PF03160">
    <property type="entry name" value="Calx-beta"/>
    <property type="match status" value="4"/>
</dbReference>
<evidence type="ECO:0000256" key="2">
    <source>
        <dbReference type="ARBA" id="ARBA00022737"/>
    </source>
</evidence>
<evidence type="ECO:0000313" key="7">
    <source>
        <dbReference type="Proteomes" id="UP001064632"/>
    </source>
</evidence>
<protein>
    <submittedName>
        <fullName evidence="6">Lamin tail domain-containing protein</fullName>
    </submittedName>
</protein>
<evidence type="ECO:0000256" key="1">
    <source>
        <dbReference type="ARBA" id="ARBA00022729"/>
    </source>
</evidence>
<dbReference type="CDD" id="cd04486">
    <property type="entry name" value="YhcR_OBF_like"/>
    <property type="match status" value="1"/>
</dbReference>
<dbReference type="SUPFAM" id="SSF74853">
    <property type="entry name" value="Lamin A/C globular tail domain"/>
    <property type="match status" value="1"/>
</dbReference>
<dbReference type="InterPro" id="IPR036691">
    <property type="entry name" value="Endo/exonu/phosph_ase_sf"/>
</dbReference>
<dbReference type="InterPro" id="IPR001322">
    <property type="entry name" value="Lamin_tail_dom"/>
</dbReference>
<dbReference type="SUPFAM" id="SSF56219">
    <property type="entry name" value="DNase I-like"/>
    <property type="match status" value="1"/>
</dbReference>
<dbReference type="Pfam" id="PF00932">
    <property type="entry name" value="LTD"/>
    <property type="match status" value="1"/>
</dbReference>
<feature type="signal peptide" evidence="4">
    <location>
        <begin position="1"/>
        <end position="23"/>
    </location>
</feature>
<reference evidence="6" key="1">
    <citation type="submission" date="2022-09" db="EMBL/GenBank/DDBJ databases">
        <title>Tahibacter sp. nov., isolated from a fresh water.</title>
        <authorList>
            <person name="Baek J.H."/>
            <person name="Lee J.K."/>
            <person name="Kim J.M."/>
            <person name="Jeon C.O."/>
        </authorList>
    </citation>
    <scope>NUCLEOTIDE SEQUENCE</scope>
    <source>
        <strain evidence="6">W38</strain>
    </source>
</reference>
<gene>
    <name evidence="6" type="ORF">N4264_21110</name>
</gene>
<feature type="chain" id="PRO_5045111018" evidence="4">
    <location>
        <begin position="24"/>
        <end position="1291"/>
    </location>
</feature>
<name>A0ABY6BDB1_9GAMM</name>